<evidence type="ECO:0000259" key="8">
    <source>
        <dbReference type="Pfam" id="PF13742"/>
    </source>
</evidence>
<evidence type="ECO:0000256" key="4">
    <source>
        <dbReference type="ARBA" id="ARBA00022839"/>
    </source>
</evidence>
<protein>
    <recommendedName>
        <fullName evidence="5">Exodeoxyribonuclease 7 large subunit</fullName>
        <ecNumber evidence="5">3.1.11.6</ecNumber>
    </recommendedName>
    <alternativeName>
        <fullName evidence="5">Exodeoxyribonuclease VII large subunit</fullName>
        <shortName evidence="5">Exonuclease VII large subunit</shortName>
    </alternativeName>
</protein>
<evidence type="ECO:0000256" key="6">
    <source>
        <dbReference type="RuleBase" id="RU004355"/>
    </source>
</evidence>
<evidence type="ECO:0000256" key="2">
    <source>
        <dbReference type="ARBA" id="ARBA00022722"/>
    </source>
</evidence>
<keyword evidence="3 5" id="KW-0378">Hydrolase</keyword>
<evidence type="ECO:0000256" key="3">
    <source>
        <dbReference type="ARBA" id="ARBA00022801"/>
    </source>
</evidence>
<dbReference type="RefSeq" id="WP_167682242.1">
    <property type="nucleotide sequence ID" value="NZ_JAATWB010000007.1"/>
</dbReference>
<dbReference type="EC" id="3.1.11.6" evidence="5"/>
<evidence type="ECO:0000256" key="5">
    <source>
        <dbReference type="HAMAP-Rule" id="MF_00378"/>
    </source>
</evidence>
<reference evidence="10" key="1">
    <citation type="submission" date="2020-03" db="EMBL/GenBank/DDBJ databases">
        <title>Whole-genome sequence of the purple nonsulfur bacterium Rhodocyclus tenuis DSM112.</title>
        <authorList>
            <person name="Kyndt J.A."/>
            <person name="Meyer T.E."/>
        </authorList>
    </citation>
    <scope>NUCLEOTIDE SEQUENCE [LARGE SCALE GENOMIC DNA]</scope>
    <source>
        <strain evidence="10">DSM 112</strain>
    </source>
</reference>
<proteinExistence type="inferred from homology"/>
<keyword evidence="1 5" id="KW-0963">Cytoplasm</keyword>
<dbReference type="InterPro" id="IPR003753">
    <property type="entry name" value="Exonuc_VII_L"/>
</dbReference>
<keyword evidence="4 5" id="KW-0269">Exonuclease</keyword>
<dbReference type="InterPro" id="IPR020579">
    <property type="entry name" value="Exonuc_VII_lsu_C"/>
</dbReference>
<dbReference type="EMBL" id="JAATWB010000007">
    <property type="protein sequence ID" value="NJA89702.1"/>
    <property type="molecule type" value="Genomic_DNA"/>
</dbReference>
<feature type="domain" description="Exonuclease VII large subunit C-terminal" evidence="7">
    <location>
        <begin position="125"/>
        <end position="436"/>
    </location>
</feature>
<comment type="subcellular location">
    <subcellularLocation>
        <location evidence="5 6">Cytoplasm</location>
    </subcellularLocation>
</comment>
<evidence type="ECO:0000259" key="7">
    <source>
        <dbReference type="Pfam" id="PF02601"/>
    </source>
</evidence>
<evidence type="ECO:0000256" key="1">
    <source>
        <dbReference type="ARBA" id="ARBA00022490"/>
    </source>
</evidence>
<dbReference type="Pfam" id="PF13742">
    <property type="entry name" value="tRNA_anti_2"/>
    <property type="match status" value="1"/>
</dbReference>
<feature type="domain" description="OB-fold nucleic acid binding" evidence="8">
    <location>
        <begin position="10"/>
        <end position="101"/>
    </location>
</feature>
<comment type="subunit">
    <text evidence="5">Heterooligomer composed of large and small subunits.</text>
</comment>
<dbReference type="PANTHER" id="PTHR30008">
    <property type="entry name" value="EXODEOXYRIBONUCLEASE 7 LARGE SUBUNIT"/>
    <property type="match status" value="1"/>
</dbReference>
<dbReference type="CDD" id="cd04489">
    <property type="entry name" value="ExoVII_LU_OBF"/>
    <property type="match status" value="1"/>
</dbReference>
<evidence type="ECO:0000313" key="9">
    <source>
        <dbReference type="EMBL" id="NJA89702.1"/>
    </source>
</evidence>
<dbReference type="PANTHER" id="PTHR30008:SF0">
    <property type="entry name" value="EXODEOXYRIBONUCLEASE 7 LARGE SUBUNIT"/>
    <property type="match status" value="1"/>
</dbReference>
<sequence length="459" mass="50669">MANAATAAIPVSLLIRRVRERIESGFPLCWVSGEVSNLVQAASGHCYFSLKDANAQVRCVMFRQRVQTVGFRLENGLRVEARVLPGMYEARGEFQLNVDGLRRAGVGDLFERFQRLKEKLEREGLFADDGKRRLPPFPRRIGVVTSPQAAALRDVITTLRRRAPQIDVLIYPATVQGEDSAEQLTAALTQAAQRHAQDQCDVLILCRGGGSLEDLQSFNDEALARAIYASPVPVISGVGHETDFTIADFVADCRAPTPTAAAEMAAPDAAALRARLAELSVQLRRSATRRLEYVSQRLDWLTRRLQHPAQRLAAQADSLRQLQRRLASALMHGNAVRRSQLGSLTQRLLLARPDAAQGARRIDALAHRLTHARRRLLEHKAARVGALASSLEHLNPRAVLARGYSIVSDENGRVVSDARTLEPSQRLTVSFRQGQALTRIESLREQADPVFRSPSEDAG</sequence>
<accession>A0ABX0WJH0</accession>
<comment type="caution">
    <text evidence="9">The sequence shown here is derived from an EMBL/GenBank/DDBJ whole genome shotgun (WGS) entry which is preliminary data.</text>
</comment>
<comment type="catalytic activity">
    <reaction evidence="5 6">
        <text>Exonucleolytic cleavage in either 5'- to 3'- or 3'- to 5'-direction to yield nucleoside 5'-phosphates.</text>
        <dbReference type="EC" id="3.1.11.6"/>
    </reaction>
</comment>
<dbReference type="Proteomes" id="UP000720344">
    <property type="component" value="Unassembled WGS sequence"/>
</dbReference>
<dbReference type="InterPro" id="IPR025824">
    <property type="entry name" value="OB-fold_nuc-bd_dom"/>
</dbReference>
<comment type="similarity">
    <text evidence="5 6">Belongs to the XseA family.</text>
</comment>
<dbReference type="HAMAP" id="MF_00378">
    <property type="entry name" value="Exonuc_7_L"/>
    <property type="match status" value="1"/>
</dbReference>
<evidence type="ECO:0000313" key="10">
    <source>
        <dbReference type="Proteomes" id="UP000720344"/>
    </source>
</evidence>
<keyword evidence="2 5" id="KW-0540">Nuclease</keyword>
<organism evidence="9 10">
    <name type="scientific">Rhodocyclus gracilis</name>
    <dbReference type="NCBI Taxonomy" id="2929842"/>
    <lineage>
        <taxon>Bacteria</taxon>
        <taxon>Pseudomonadati</taxon>
        <taxon>Pseudomonadota</taxon>
        <taxon>Betaproteobacteria</taxon>
        <taxon>Rhodocyclales</taxon>
        <taxon>Rhodocyclaceae</taxon>
        <taxon>Rhodocyclus</taxon>
    </lineage>
</organism>
<name>A0ABX0WJH0_9RHOO</name>
<keyword evidence="10" id="KW-1185">Reference proteome</keyword>
<comment type="function">
    <text evidence="5">Bidirectionally degrades single-stranded DNA into large acid-insoluble oligonucleotides, which are then degraded further into small acid-soluble oligonucleotides.</text>
</comment>
<gene>
    <name evidence="5" type="primary">xseA</name>
    <name evidence="9" type="ORF">HCX48_10765</name>
</gene>
<dbReference type="Pfam" id="PF02601">
    <property type="entry name" value="Exonuc_VII_L"/>
    <property type="match status" value="1"/>
</dbReference>
<dbReference type="NCBIfam" id="TIGR00237">
    <property type="entry name" value="xseA"/>
    <property type="match status" value="1"/>
</dbReference>